<proteinExistence type="predicted"/>
<accession>A0A0F8XKA4</accession>
<reference evidence="1" key="1">
    <citation type="journal article" date="2015" name="Nature">
        <title>Complex archaea that bridge the gap between prokaryotes and eukaryotes.</title>
        <authorList>
            <person name="Spang A."/>
            <person name="Saw J.H."/>
            <person name="Jorgensen S.L."/>
            <person name="Zaremba-Niedzwiedzka K."/>
            <person name="Martijn J."/>
            <person name="Lind A.E."/>
            <person name="van Eijk R."/>
            <person name="Schleper C."/>
            <person name="Guy L."/>
            <person name="Ettema T.J."/>
        </authorList>
    </citation>
    <scope>NUCLEOTIDE SEQUENCE</scope>
</reference>
<dbReference type="EMBL" id="LAZR01058590">
    <property type="protein sequence ID" value="KKK69557.1"/>
    <property type="molecule type" value="Genomic_DNA"/>
</dbReference>
<feature type="non-terminal residue" evidence="1">
    <location>
        <position position="1"/>
    </location>
</feature>
<comment type="caution">
    <text evidence="1">The sequence shown here is derived from an EMBL/GenBank/DDBJ whole genome shotgun (WGS) entry which is preliminary data.</text>
</comment>
<dbReference type="AlphaFoldDB" id="A0A0F8XKA4"/>
<name>A0A0F8XKA4_9ZZZZ</name>
<protein>
    <submittedName>
        <fullName evidence="1">Uncharacterized protein</fullName>
    </submittedName>
</protein>
<sequence length="21" mass="2263">VVLSGIFGMNTVIIEANNLEE</sequence>
<evidence type="ECO:0000313" key="1">
    <source>
        <dbReference type="EMBL" id="KKK69557.1"/>
    </source>
</evidence>
<gene>
    <name evidence="1" type="ORF">LCGC14_2932820</name>
</gene>
<organism evidence="1">
    <name type="scientific">marine sediment metagenome</name>
    <dbReference type="NCBI Taxonomy" id="412755"/>
    <lineage>
        <taxon>unclassified sequences</taxon>
        <taxon>metagenomes</taxon>
        <taxon>ecological metagenomes</taxon>
    </lineage>
</organism>